<protein>
    <submittedName>
        <fullName evidence="1">Uncharacterized protein</fullName>
    </submittedName>
</protein>
<reference evidence="1 2" key="1">
    <citation type="submission" date="2013-04" db="EMBL/GenBank/DDBJ databases">
        <title>The Genome Sequence of Parabacteroides goldsteinii DSM 19448.</title>
        <authorList>
            <consortium name="The Broad Institute Genomics Platform"/>
            <person name="Earl A."/>
            <person name="Ward D."/>
            <person name="Feldgarden M."/>
            <person name="Gevers D."/>
            <person name="Martens E."/>
            <person name="Sakamoto M."/>
            <person name="Benno Y."/>
            <person name="Song Y."/>
            <person name="Liu C."/>
            <person name="Lee J."/>
            <person name="Bolanos M."/>
            <person name="Vaisanen M.L."/>
            <person name="Finegold S.M."/>
            <person name="Walker B."/>
            <person name="Young S."/>
            <person name="Zeng Q."/>
            <person name="Gargeya S."/>
            <person name="Fitzgerald M."/>
            <person name="Haas B."/>
            <person name="Abouelleil A."/>
            <person name="Allen A.W."/>
            <person name="Alvarado L."/>
            <person name="Arachchi H.M."/>
            <person name="Berlin A.M."/>
            <person name="Chapman S.B."/>
            <person name="Gainer-Dewar J."/>
            <person name="Goldberg J."/>
            <person name="Griggs A."/>
            <person name="Gujja S."/>
            <person name="Hansen M."/>
            <person name="Howarth C."/>
            <person name="Imamovic A."/>
            <person name="Ireland A."/>
            <person name="Larimer J."/>
            <person name="McCowan C."/>
            <person name="Murphy C."/>
            <person name="Pearson M."/>
            <person name="Poon T.W."/>
            <person name="Priest M."/>
            <person name="Roberts A."/>
            <person name="Saif S."/>
            <person name="Shea T."/>
            <person name="Sisk P."/>
            <person name="Sykes S."/>
            <person name="Wortman J."/>
            <person name="Nusbaum C."/>
            <person name="Birren B."/>
        </authorList>
    </citation>
    <scope>NUCLEOTIDE SEQUENCE [LARGE SCALE GENOMIC DNA]</scope>
    <source>
        <strain evidence="1 2">DSM 19448</strain>
    </source>
</reference>
<name>A0A0F5JQH4_9BACT</name>
<evidence type="ECO:0000313" key="1">
    <source>
        <dbReference type="EMBL" id="KKB59984.1"/>
    </source>
</evidence>
<comment type="caution">
    <text evidence="1">The sequence shown here is derived from an EMBL/GenBank/DDBJ whole genome shotgun (WGS) entry which is preliminary data.</text>
</comment>
<evidence type="ECO:0000313" key="2">
    <source>
        <dbReference type="Proteomes" id="UP000033047"/>
    </source>
</evidence>
<sequence>MTKCSQFDKKVSNSIFELGVMKDLVELSVC</sequence>
<accession>A0A0F5JQH4</accession>
<dbReference type="Proteomes" id="UP000033047">
    <property type="component" value="Unassembled WGS sequence"/>
</dbReference>
<dbReference type="HOGENOM" id="CLU_3404715_0_0_10"/>
<proteinExistence type="predicted"/>
<dbReference type="EMBL" id="AQHV01000001">
    <property type="protein sequence ID" value="KKB59984.1"/>
    <property type="molecule type" value="Genomic_DNA"/>
</dbReference>
<dbReference type="PATRIC" id="fig|927665.4.peg.259"/>
<organism evidence="1 2">
    <name type="scientific">Parabacteroides goldsteinii DSM 19448 = WAL 12034</name>
    <dbReference type="NCBI Taxonomy" id="927665"/>
    <lineage>
        <taxon>Bacteria</taxon>
        <taxon>Pseudomonadati</taxon>
        <taxon>Bacteroidota</taxon>
        <taxon>Bacteroidia</taxon>
        <taxon>Bacteroidales</taxon>
        <taxon>Tannerellaceae</taxon>
        <taxon>Parabacteroides</taxon>
    </lineage>
</organism>
<gene>
    <name evidence="1" type="ORF">HMPREF1535_00258</name>
</gene>
<dbReference type="STRING" id="927665.HMPREF1535_00258"/>
<dbReference type="AlphaFoldDB" id="A0A0F5JQH4"/>